<dbReference type="VEuPathDB" id="VectorBase:ADIR011299"/>
<evidence type="ECO:0000313" key="4">
    <source>
        <dbReference type="Proteomes" id="UP000075884"/>
    </source>
</evidence>
<keyword evidence="2" id="KW-0732">Signal</keyword>
<accession>A0A182NUF7</accession>
<feature type="coiled-coil region" evidence="1">
    <location>
        <begin position="719"/>
        <end position="746"/>
    </location>
</feature>
<evidence type="ECO:0000256" key="2">
    <source>
        <dbReference type="SAM" id="SignalP"/>
    </source>
</evidence>
<name>A0A182NUF7_9DIPT</name>
<evidence type="ECO:0000313" key="3">
    <source>
        <dbReference type="EnsemblMetazoa" id="ADIR011299-PA"/>
    </source>
</evidence>
<evidence type="ECO:0000256" key="1">
    <source>
        <dbReference type="SAM" id="Coils"/>
    </source>
</evidence>
<protein>
    <recommendedName>
        <fullName evidence="5">Secreted protein</fullName>
    </recommendedName>
</protein>
<organism evidence="3 4">
    <name type="scientific">Anopheles dirus</name>
    <dbReference type="NCBI Taxonomy" id="7168"/>
    <lineage>
        <taxon>Eukaryota</taxon>
        <taxon>Metazoa</taxon>
        <taxon>Ecdysozoa</taxon>
        <taxon>Arthropoda</taxon>
        <taxon>Hexapoda</taxon>
        <taxon>Insecta</taxon>
        <taxon>Pterygota</taxon>
        <taxon>Neoptera</taxon>
        <taxon>Endopterygota</taxon>
        <taxon>Diptera</taxon>
        <taxon>Nematocera</taxon>
        <taxon>Culicoidea</taxon>
        <taxon>Culicidae</taxon>
        <taxon>Anophelinae</taxon>
        <taxon>Anopheles</taxon>
    </lineage>
</organism>
<dbReference type="EnsemblMetazoa" id="ADIR011299-RA">
    <property type="protein sequence ID" value="ADIR011299-PA"/>
    <property type="gene ID" value="ADIR011299"/>
</dbReference>
<reference evidence="3" key="2">
    <citation type="submission" date="2020-05" db="UniProtKB">
        <authorList>
            <consortium name="EnsemblMetazoa"/>
        </authorList>
    </citation>
    <scope>IDENTIFICATION</scope>
    <source>
        <strain evidence="3">WRAIR2</strain>
    </source>
</reference>
<feature type="signal peptide" evidence="2">
    <location>
        <begin position="1"/>
        <end position="19"/>
    </location>
</feature>
<keyword evidence="1" id="KW-0175">Coiled coil</keyword>
<sequence length="1470" mass="156216">MKAFCFTLAILCAVQSALAIPRPDFGINGAVSGSATVKTASNELSVEATKTGAYSVTLTSGYATLTAVSDALLVIGDDLALAAGNLATQLNTLAGDGTGQIAAAFDAVNAKIDALTGVMTGTFNGNLGIVTTKTGPYIQNQLKDAFKSAGTTLATMKTNLQTLRTEVTNAKNSAGSGAVSSAVSKKNINASTVNSVIAQIRNLKTSVSLMTFVINSALDNLKMVDVFLFDLMGAVDASVTAYGVSYDAFKLNVNTEGTNVNTKLAAAIGSSVTSLLTNIQTSLDADTKYTSDLAASIGQLNTAVTTTVTSKQGDITAAFTTYANNVPTLITDLKASFGSALCSPIKSVSAVQIASHGYSDFCFSKYSPRVFALISLTIDAFDVCFEKELGRLIQFESVIQSIGEQIAYNTADLVDNLSACLSLPDPNKGACFTAIGPYYGVIATKAAANLATATGLAVAESKASYNRLGACLYASLSVTALSAADIKSQSDSCLTRGMALPRPDFGISVTVYGSAGVSTNAQGSGALFDKTNDNLDVALNSGFPLLTTIKTQLVGIANDFTTNGLALSSALKALADSTGPLTDAFAAFTSASDALTAFMNGGVSAYFTELNTKLDNSITTMLNDAFDDVKSELSTLGGLLTTLKGQLQSAVQAAGTSSPSKAVLRAHVSTSLTSAIAVSVISLKADIPLVTYIIANSIENLKIADDYIIAQGDVAIAALDLVNTGLEALEQEVQQYSDDTAQIKAVITPVYQTSMDLSSLVLTTIPLIASEVTEYQDTYTTDLDGIITEAKGFYSSYKTAILLVSDGLSAFYSNSACGHLYRLVNVLISNGKYADYCYNKYAPRTFSLFDRQARRANRCVDQEITRLLKLQEVLLGIAQQLVFNIEDILAQMTLCVKVPAQCNVPEIEAEYHAVHTKAKANMNTMKMIVSYETTAGLNRLSACFSTSKYELVLLTNSMTTEINSINDETVLRLVRASCPALSGKDALGEPRPDFGVNVAIAGSVQVKTAAGGAGTNFDNIDYKTISLKSHYARLGALKQALTKIGGDIALTGMQLTSKLEALAPSVGTMPQVYDDVTGAIATLRTLLETGLAAQKTAIEQLVGTYITDMLNDAADDLLGTLTRLSAQVALLQKGVNDAVAAYGTSLTATLIRRYVSPKVIYELLRALHDLKSDLPLVTYIIELTLGHLSTADVFITEFMTGVTDKVVETMMHYDGLKQEVVKSAWQVPEALIAPVRISYNKQIAYMAFIKDSLAAMGSYEPHLKPVLDAYETLLGSTNRLAIINNMAAIYSSYLRNVVTLDDYLDRFYDQKLCGPVKAVLQVLIASGPWADYCFSKYSPRLFGLVSVNSNRFLMCYQIEAERLSRLGELVDRLTVQIIYDIEDLGVHLSDCFYLLENGSKCIEGIGPYYKELVANLKLKIDDLLQLLTVQTNASYRRAAACVAGGKCGFVASAEAIVRDVKLCDEKGPKA</sequence>
<dbReference type="Proteomes" id="UP000075884">
    <property type="component" value="Unassembled WGS sequence"/>
</dbReference>
<evidence type="ECO:0008006" key="5">
    <source>
        <dbReference type="Google" id="ProtNLM"/>
    </source>
</evidence>
<feature type="chain" id="PRO_5008130419" description="Secreted protein" evidence="2">
    <location>
        <begin position="20"/>
        <end position="1470"/>
    </location>
</feature>
<proteinExistence type="predicted"/>
<reference evidence="4" key="1">
    <citation type="submission" date="2013-03" db="EMBL/GenBank/DDBJ databases">
        <title>The Genome Sequence of Anopheles dirus WRAIR2.</title>
        <authorList>
            <consortium name="The Broad Institute Genomics Platform"/>
            <person name="Neafsey D.E."/>
            <person name="Walton C."/>
            <person name="Walker B."/>
            <person name="Young S.K."/>
            <person name="Zeng Q."/>
            <person name="Gargeya S."/>
            <person name="Fitzgerald M."/>
            <person name="Haas B."/>
            <person name="Abouelleil A."/>
            <person name="Allen A.W."/>
            <person name="Alvarado L."/>
            <person name="Arachchi H.M."/>
            <person name="Berlin A.M."/>
            <person name="Chapman S.B."/>
            <person name="Gainer-Dewar J."/>
            <person name="Goldberg J."/>
            <person name="Griggs A."/>
            <person name="Gujja S."/>
            <person name="Hansen M."/>
            <person name="Howarth C."/>
            <person name="Imamovic A."/>
            <person name="Ireland A."/>
            <person name="Larimer J."/>
            <person name="McCowan C."/>
            <person name="Murphy C."/>
            <person name="Pearson M."/>
            <person name="Poon T.W."/>
            <person name="Priest M."/>
            <person name="Roberts A."/>
            <person name="Saif S."/>
            <person name="Shea T."/>
            <person name="Sisk P."/>
            <person name="Sykes S."/>
            <person name="Wortman J."/>
            <person name="Nusbaum C."/>
            <person name="Birren B."/>
        </authorList>
    </citation>
    <scope>NUCLEOTIDE SEQUENCE [LARGE SCALE GENOMIC DNA]</scope>
    <source>
        <strain evidence="4">WRAIR2</strain>
    </source>
</reference>
<keyword evidence="4" id="KW-1185">Reference proteome</keyword>